<proteinExistence type="predicted"/>
<accession>A0A2T4I8A5</accession>
<dbReference type="Pfam" id="PF12840">
    <property type="entry name" value="HTH_20"/>
    <property type="match status" value="1"/>
</dbReference>
<comment type="caution">
    <text evidence="5">The sequence shown here is derived from an EMBL/GenBank/DDBJ whole genome shotgun (WGS) entry which is preliminary data.</text>
</comment>
<gene>
    <name evidence="5" type="ORF">CV103_01230</name>
</gene>
<evidence type="ECO:0000256" key="3">
    <source>
        <dbReference type="ARBA" id="ARBA00023163"/>
    </source>
</evidence>
<evidence type="ECO:0000313" key="5">
    <source>
        <dbReference type="EMBL" id="PTD27717.1"/>
    </source>
</evidence>
<dbReference type="RefSeq" id="WP_107393705.1">
    <property type="nucleotide sequence ID" value="NZ_PHHF01000004.1"/>
</dbReference>
<keyword evidence="1" id="KW-0805">Transcription regulation</keyword>
<dbReference type="GO" id="GO:0003677">
    <property type="term" value="F:DNA binding"/>
    <property type="evidence" value="ECO:0007669"/>
    <property type="project" value="UniProtKB-KW"/>
</dbReference>
<dbReference type="InterPro" id="IPR036390">
    <property type="entry name" value="WH_DNA-bd_sf"/>
</dbReference>
<dbReference type="PANTHER" id="PTHR43132">
    <property type="entry name" value="ARSENICAL RESISTANCE OPERON REPRESSOR ARSR-RELATED"/>
    <property type="match status" value="1"/>
</dbReference>
<dbReference type="PANTHER" id="PTHR43132:SF2">
    <property type="entry name" value="ARSENICAL RESISTANCE OPERON REPRESSOR ARSR-RELATED"/>
    <property type="match status" value="1"/>
</dbReference>
<dbReference type="InterPro" id="IPR036388">
    <property type="entry name" value="WH-like_DNA-bd_sf"/>
</dbReference>
<keyword evidence="2" id="KW-0238">DNA-binding</keyword>
<dbReference type="InterPro" id="IPR001845">
    <property type="entry name" value="HTH_ArsR_DNA-bd_dom"/>
</dbReference>
<dbReference type="SUPFAM" id="SSF46785">
    <property type="entry name" value="Winged helix' DNA-binding domain"/>
    <property type="match status" value="1"/>
</dbReference>
<dbReference type="InterPro" id="IPR011991">
    <property type="entry name" value="ArsR-like_HTH"/>
</dbReference>
<evidence type="ECO:0000256" key="1">
    <source>
        <dbReference type="ARBA" id="ARBA00023015"/>
    </source>
</evidence>
<dbReference type="SMART" id="SM00418">
    <property type="entry name" value="HTH_ARSR"/>
    <property type="match status" value="1"/>
</dbReference>
<dbReference type="EMBL" id="PHHF01000004">
    <property type="protein sequence ID" value="PTD27717.1"/>
    <property type="molecule type" value="Genomic_DNA"/>
</dbReference>
<evidence type="ECO:0000259" key="4">
    <source>
        <dbReference type="PROSITE" id="PS50987"/>
    </source>
</evidence>
<name>A0A2T4I8A5_9SPHN</name>
<dbReference type="GO" id="GO:0003700">
    <property type="term" value="F:DNA-binding transcription factor activity"/>
    <property type="evidence" value="ECO:0007669"/>
    <property type="project" value="InterPro"/>
</dbReference>
<organism evidence="5 6">
    <name type="scientific">Edaphosphingomonas fennica</name>
    <dbReference type="NCBI Taxonomy" id="114404"/>
    <lineage>
        <taxon>Bacteria</taxon>
        <taxon>Pseudomonadati</taxon>
        <taxon>Pseudomonadota</taxon>
        <taxon>Alphaproteobacteria</taxon>
        <taxon>Sphingomonadales</taxon>
        <taxon>Rhizorhabdaceae</taxon>
        <taxon>Edaphosphingomonas</taxon>
    </lineage>
</organism>
<feature type="domain" description="HTH arsR-type" evidence="4">
    <location>
        <begin position="1"/>
        <end position="95"/>
    </location>
</feature>
<evidence type="ECO:0000313" key="6">
    <source>
        <dbReference type="Proteomes" id="UP000241206"/>
    </source>
</evidence>
<keyword evidence="6" id="KW-1185">Reference proteome</keyword>
<reference evidence="5 6" key="1">
    <citation type="submission" date="2017-11" db="EMBL/GenBank/DDBJ databases">
        <title>Sphingomonas oleivorans sp. nov., isolated from oil-contaminated soil.</title>
        <authorList>
            <person name="Wang L."/>
            <person name="Chen L."/>
        </authorList>
    </citation>
    <scope>NUCLEOTIDE SEQUENCE [LARGE SCALE GENOMIC DNA]</scope>
    <source>
        <strain evidence="5 6">K101</strain>
    </source>
</reference>
<dbReference type="PRINTS" id="PR00778">
    <property type="entry name" value="HTHARSR"/>
</dbReference>
<dbReference type="NCBIfam" id="NF033788">
    <property type="entry name" value="HTH_metalloreg"/>
    <property type="match status" value="1"/>
</dbReference>
<sequence>MELKNALSALAALAHEGRLAAFRMLVQAGHEGMAAGEIARRLDVPPNTLSSNLSILSHAGLIESRRDGRSIIYTARYENMTALLEYLMQDCCAGHPEICAPLVKVALDSRCGQEGCA</sequence>
<evidence type="ECO:0000256" key="2">
    <source>
        <dbReference type="ARBA" id="ARBA00023125"/>
    </source>
</evidence>
<dbReference type="PROSITE" id="PS50987">
    <property type="entry name" value="HTH_ARSR_2"/>
    <property type="match status" value="1"/>
</dbReference>
<dbReference type="Proteomes" id="UP000241206">
    <property type="component" value="Unassembled WGS sequence"/>
</dbReference>
<dbReference type="Gene3D" id="1.10.10.10">
    <property type="entry name" value="Winged helix-like DNA-binding domain superfamily/Winged helix DNA-binding domain"/>
    <property type="match status" value="1"/>
</dbReference>
<dbReference type="InterPro" id="IPR051011">
    <property type="entry name" value="Metal_resp_trans_reg"/>
</dbReference>
<dbReference type="CDD" id="cd00090">
    <property type="entry name" value="HTH_ARSR"/>
    <property type="match status" value="1"/>
</dbReference>
<dbReference type="AlphaFoldDB" id="A0A2T4I8A5"/>
<keyword evidence="3" id="KW-0804">Transcription</keyword>
<protein>
    <submittedName>
        <fullName evidence="5">Transcriptional regulator</fullName>
    </submittedName>
</protein>